<dbReference type="Proteomes" id="UP000823928">
    <property type="component" value="Unassembled WGS sequence"/>
</dbReference>
<dbReference type="Pfam" id="PF14284">
    <property type="entry name" value="PcfJ"/>
    <property type="match status" value="1"/>
</dbReference>
<evidence type="ECO:0000313" key="2">
    <source>
        <dbReference type="Proteomes" id="UP000823928"/>
    </source>
</evidence>
<dbReference type="EMBL" id="DVIU01000003">
    <property type="protein sequence ID" value="HIS35028.1"/>
    <property type="molecule type" value="Genomic_DNA"/>
</dbReference>
<gene>
    <name evidence="1" type="ORF">IAC10_00150</name>
</gene>
<reference evidence="1" key="1">
    <citation type="submission" date="2020-10" db="EMBL/GenBank/DDBJ databases">
        <authorList>
            <person name="Gilroy R."/>
        </authorList>
    </citation>
    <scope>NUCLEOTIDE SEQUENCE</scope>
    <source>
        <strain evidence="1">6276</strain>
    </source>
</reference>
<reference evidence="1" key="2">
    <citation type="journal article" date="2021" name="PeerJ">
        <title>Extensive microbial diversity within the chicken gut microbiome revealed by metagenomics and culture.</title>
        <authorList>
            <person name="Gilroy R."/>
            <person name="Ravi A."/>
            <person name="Getino M."/>
            <person name="Pursley I."/>
            <person name="Horton D.L."/>
            <person name="Alikhan N.F."/>
            <person name="Baker D."/>
            <person name="Gharbi K."/>
            <person name="Hall N."/>
            <person name="Watson M."/>
            <person name="Adriaenssens E.M."/>
            <person name="Foster-Nyarko E."/>
            <person name="Jarju S."/>
            <person name="Secka A."/>
            <person name="Antonio M."/>
            <person name="Oren A."/>
            <person name="Chaudhuri R.R."/>
            <person name="La Ragione R."/>
            <person name="Hildebrand F."/>
            <person name="Pallen M.J."/>
        </authorList>
    </citation>
    <scope>NUCLEOTIDE SEQUENCE</scope>
    <source>
        <strain evidence="1">6276</strain>
    </source>
</reference>
<dbReference type="AlphaFoldDB" id="A0A9D1JLN9"/>
<comment type="caution">
    <text evidence="1">The sequence shown here is derived from an EMBL/GenBank/DDBJ whole genome shotgun (WGS) entry which is preliminary data.</text>
</comment>
<protein>
    <submittedName>
        <fullName evidence="1">PcfJ domain-containing protein</fullName>
    </submittedName>
</protein>
<evidence type="ECO:0000313" key="1">
    <source>
        <dbReference type="EMBL" id="HIS35028.1"/>
    </source>
</evidence>
<accession>A0A9D1JLN9</accession>
<dbReference type="InterPro" id="IPR025586">
    <property type="entry name" value="PcfJ"/>
</dbReference>
<proteinExistence type="predicted"/>
<organism evidence="1 2">
    <name type="scientific">Candidatus Scatousia excrementigallinarum</name>
    <dbReference type="NCBI Taxonomy" id="2840935"/>
    <lineage>
        <taxon>Bacteria</taxon>
        <taxon>Candidatus Scatousia</taxon>
    </lineage>
</organism>
<sequence length="436" mass="51529">MNIKDIKPIPHYIIKAILREDKKLNPGQRGTTRYYAYLITRRKELIKITVAMRYYRKKPYLKQVAIHTLHGKECLVKDMCFNYISGYITGWYAEGLSRYQKWYEGGWDTADDKYFDPYAPVVNIQVVTRLARYKYSAIELCEDTNIFKYLRTYERYPQLEYIMKLGLKKLAASRQILEKIGKDKQFCKWLIRNKEALSAHYHYVEVILKAYNTGGDMAVLQRVKELKLKLIHDSAYTQFKRQFTGNTERLVKYLAENNVTLSLYSDYYNACSELGLDMGEDKNSFPHDFRRWHDIRTDEYATKKALEDEQKRKELYEQFGLVANKYLSLQKQNGREYVAIIAKSPSDLIREGNTLHHCVGRMGYDQKFVREETLIFFIRIKSAVSTPFVTVEYSLSLHKILQCYADHNTKPDDNALHFINKIWLPYANKQLRQLTA</sequence>
<name>A0A9D1JLN9_9BACT</name>